<name>A0A1H8CG77_9SPHN</name>
<dbReference type="EMBL" id="FOCF01000003">
    <property type="protein sequence ID" value="SEM93444.1"/>
    <property type="molecule type" value="Genomic_DNA"/>
</dbReference>
<dbReference type="InterPro" id="IPR051532">
    <property type="entry name" value="Ester_Hydrolysis_Enzymes"/>
</dbReference>
<feature type="region of interest" description="Disordered" evidence="1">
    <location>
        <begin position="29"/>
        <end position="49"/>
    </location>
</feature>
<sequence length="259" mass="28315">MLGRRIGLVSKLSGLLLLAGLSGAPSMLHAQGPVQGGQEHARNRGRLPTEKDVSRHMDFLARKDRLIRTGGTNLIFVGDSITDAWRSDPQREIFEDYFGRYRPYNIGIGGDETQHVLWRINHGELDGLKPKLVVLMIGTNNLANANRMSPAETADGVAAVVEAIRAKLPGSKILLLGIFPRANRSDDPLRRAVNATNAIIAGLQDRKTVYYTDIGSKFLDADGTLPGNIMPDYLHPNAKGYQIWADAVKAQVDGLVNSR</sequence>
<dbReference type="Gene3D" id="3.40.50.1110">
    <property type="entry name" value="SGNH hydrolase"/>
    <property type="match status" value="1"/>
</dbReference>
<reference evidence="5" key="1">
    <citation type="submission" date="2016-10" db="EMBL/GenBank/DDBJ databases">
        <authorList>
            <person name="Varghese N."/>
            <person name="Submissions S."/>
        </authorList>
    </citation>
    <scope>NUCLEOTIDE SEQUENCE [LARGE SCALE GENOMIC DNA]</scope>
    <source>
        <strain evidence="5">S6-262</strain>
    </source>
</reference>
<evidence type="ECO:0000313" key="4">
    <source>
        <dbReference type="EMBL" id="SEM93444.1"/>
    </source>
</evidence>
<protein>
    <submittedName>
        <fullName evidence="4">Beta-glucosidase</fullName>
    </submittedName>
</protein>
<dbReference type="SUPFAM" id="SSF52266">
    <property type="entry name" value="SGNH hydrolase"/>
    <property type="match status" value="1"/>
</dbReference>
<dbReference type="STRING" id="1166340.SAMN05192583_1575"/>
<dbReference type="PANTHER" id="PTHR30383">
    <property type="entry name" value="THIOESTERASE 1/PROTEASE 1/LYSOPHOSPHOLIPASE L1"/>
    <property type="match status" value="1"/>
</dbReference>
<dbReference type="InterPro" id="IPR013830">
    <property type="entry name" value="SGNH_hydro"/>
</dbReference>
<keyword evidence="5" id="KW-1185">Reference proteome</keyword>
<evidence type="ECO:0000256" key="2">
    <source>
        <dbReference type="SAM" id="SignalP"/>
    </source>
</evidence>
<dbReference type="Proteomes" id="UP000199206">
    <property type="component" value="Unassembled WGS sequence"/>
</dbReference>
<evidence type="ECO:0000256" key="1">
    <source>
        <dbReference type="SAM" id="MobiDB-lite"/>
    </source>
</evidence>
<dbReference type="InterPro" id="IPR036514">
    <property type="entry name" value="SGNH_hydro_sf"/>
</dbReference>
<feature type="compositionally biased region" description="Basic and acidic residues" evidence="1">
    <location>
        <begin position="39"/>
        <end position="49"/>
    </location>
</feature>
<evidence type="ECO:0000313" key="5">
    <source>
        <dbReference type="Proteomes" id="UP000199206"/>
    </source>
</evidence>
<feature type="domain" description="SGNH hydrolase-type esterase" evidence="3">
    <location>
        <begin position="76"/>
        <end position="243"/>
    </location>
</feature>
<dbReference type="AlphaFoldDB" id="A0A1H8CG77"/>
<dbReference type="GO" id="GO:0004622">
    <property type="term" value="F:phosphatidylcholine lysophospholipase activity"/>
    <property type="evidence" value="ECO:0007669"/>
    <property type="project" value="TreeGrafter"/>
</dbReference>
<dbReference type="Pfam" id="PF13472">
    <property type="entry name" value="Lipase_GDSL_2"/>
    <property type="match status" value="1"/>
</dbReference>
<organism evidence="4 5">
    <name type="scientific">Sphingomonas gellani</name>
    <dbReference type="NCBI Taxonomy" id="1166340"/>
    <lineage>
        <taxon>Bacteria</taxon>
        <taxon>Pseudomonadati</taxon>
        <taxon>Pseudomonadota</taxon>
        <taxon>Alphaproteobacteria</taxon>
        <taxon>Sphingomonadales</taxon>
        <taxon>Sphingomonadaceae</taxon>
        <taxon>Sphingomonas</taxon>
    </lineage>
</organism>
<evidence type="ECO:0000259" key="3">
    <source>
        <dbReference type="Pfam" id="PF13472"/>
    </source>
</evidence>
<gene>
    <name evidence="4" type="ORF">SAMN05192583_1575</name>
</gene>
<accession>A0A1H8CG77</accession>
<proteinExistence type="predicted"/>
<dbReference type="PANTHER" id="PTHR30383:SF32">
    <property type="entry name" value="SGNH-HYDROLASE"/>
    <property type="match status" value="1"/>
</dbReference>
<feature type="chain" id="PRO_5011657301" evidence="2">
    <location>
        <begin position="31"/>
        <end position="259"/>
    </location>
</feature>
<keyword evidence="2" id="KW-0732">Signal</keyword>
<feature type="signal peptide" evidence="2">
    <location>
        <begin position="1"/>
        <end position="30"/>
    </location>
</feature>